<comment type="caution">
    <text evidence="2">The sequence shown here is derived from an EMBL/GenBank/DDBJ whole genome shotgun (WGS) entry which is preliminary data.</text>
</comment>
<reference evidence="2" key="2">
    <citation type="journal article" date="2021" name="PeerJ">
        <title>Extensive microbial diversity within the chicken gut microbiome revealed by metagenomics and culture.</title>
        <authorList>
            <person name="Gilroy R."/>
            <person name="Ravi A."/>
            <person name="Getino M."/>
            <person name="Pursley I."/>
            <person name="Horton D.L."/>
            <person name="Alikhan N.F."/>
            <person name="Baker D."/>
            <person name="Gharbi K."/>
            <person name="Hall N."/>
            <person name="Watson M."/>
            <person name="Adriaenssens E.M."/>
            <person name="Foster-Nyarko E."/>
            <person name="Jarju S."/>
            <person name="Secka A."/>
            <person name="Antonio M."/>
            <person name="Oren A."/>
            <person name="Chaudhuri R.R."/>
            <person name="La Ragione R."/>
            <person name="Hildebrand F."/>
            <person name="Pallen M.J."/>
        </authorList>
    </citation>
    <scope>NUCLEOTIDE SEQUENCE</scope>
    <source>
        <strain evidence="2">17113</strain>
    </source>
</reference>
<gene>
    <name evidence="2" type="ORF">IAC61_03380</name>
</gene>
<name>A0A9D9DH34_9FIRM</name>
<dbReference type="AlphaFoldDB" id="A0A9D9DH34"/>
<feature type="transmembrane region" description="Helical" evidence="1">
    <location>
        <begin position="68"/>
        <end position="92"/>
    </location>
</feature>
<accession>A0A9D9DH34</accession>
<dbReference type="EMBL" id="JADINA010000022">
    <property type="protein sequence ID" value="MBO8426346.1"/>
    <property type="molecule type" value="Genomic_DNA"/>
</dbReference>
<protein>
    <submittedName>
        <fullName evidence="2">Uncharacterized protein</fullName>
    </submittedName>
</protein>
<evidence type="ECO:0000256" key="1">
    <source>
        <dbReference type="SAM" id="Phobius"/>
    </source>
</evidence>
<evidence type="ECO:0000313" key="3">
    <source>
        <dbReference type="Proteomes" id="UP000823634"/>
    </source>
</evidence>
<evidence type="ECO:0000313" key="2">
    <source>
        <dbReference type="EMBL" id="MBO8426346.1"/>
    </source>
</evidence>
<keyword evidence="1" id="KW-1133">Transmembrane helix</keyword>
<organism evidence="2 3">
    <name type="scientific">Candidatus Alloenteromonas pullistercoris</name>
    <dbReference type="NCBI Taxonomy" id="2840785"/>
    <lineage>
        <taxon>Bacteria</taxon>
        <taxon>Bacillati</taxon>
        <taxon>Bacillota</taxon>
        <taxon>Bacillota incertae sedis</taxon>
        <taxon>Candidatus Alloenteromonas</taxon>
    </lineage>
</organism>
<keyword evidence="1" id="KW-0472">Membrane</keyword>
<proteinExistence type="predicted"/>
<sequence>MSQIEKGNTSFEFACFDVPEILSNKETSHDTGEYNEIRISGGLLAAEAEEESSDSEDTSSSSALTGSIGMIIGVGGIVIGTVGAISASMGFLSGESVIGISQAQCAFSLENADYQDISVRLKDGSGAVMQTASLLPGENEKTYVAEFSGLIPDSLYYLEGIDDDGDLFDLGEGNSFRTLPIPNYEISVDESHYDKQAGIYDLSFVIDNPHGYEIEAILCCEADETLNSRLISSKGLYRFTLPSILSSYRLQLYQEGYLVGQTSWSDFQGVTPIEETVDIGISSLYMGVSLGEVGFEDIEVSILSQSGEDASGALEVGMDGDVLYIMDYDLEPDSPYTLRITDPNRPSFTYLSYPFKTLPIPHYEITIDYSGFSLEEGVYDVSFSISNPEGRYIDAYLSCLSDPSLDDFYYFVENTIEVTLPSPYSVYRLDLTQDGFAVGSVEFSACQMMTLAEETFVCSGTSFSTQIELGDVPLGSFLAYLNPVSFLGDRLELEIAPVDGYNRVYLAMEGLEPNEEYELEIVDPERESFVYLSHSFVTSS</sequence>
<dbReference type="Proteomes" id="UP000823634">
    <property type="component" value="Unassembled WGS sequence"/>
</dbReference>
<keyword evidence="1" id="KW-0812">Transmembrane</keyword>
<reference evidence="2" key="1">
    <citation type="submission" date="2020-10" db="EMBL/GenBank/DDBJ databases">
        <authorList>
            <person name="Gilroy R."/>
        </authorList>
    </citation>
    <scope>NUCLEOTIDE SEQUENCE</scope>
    <source>
        <strain evidence="2">17113</strain>
    </source>
</reference>